<comment type="subcellular location">
    <subcellularLocation>
        <location evidence="1">Cytoplasm</location>
        <location evidence="1">Cytoskeleton</location>
        <location evidence="1">Cilium axoneme</location>
    </subcellularLocation>
</comment>
<evidence type="ECO:0000256" key="4">
    <source>
        <dbReference type="ARBA" id="ARBA00022490"/>
    </source>
</evidence>
<keyword evidence="5" id="KW-0206">Cytoskeleton</keyword>
<accession>A0A507EAS4</accession>
<dbReference type="PANTHER" id="PTHR31078:SF1">
    <property type="entry name" value="CILIA- AND FLAGELLA-ASSOCIATED PROTEIN 300"/>
    <property type="match status" value="1"/>
</dbReference>
<keyword evidence="6" id="KW-0966">Cell projection</keyword>
<comment type="similarity">
    <text evidence="2">Belongs to the CFAP300 family.</text>
</comment>
<dbReference type="AlphaFoldDB" id="A0A507EAS4"/>
<sequence>MITSAPPPVSIPMHGLRDNEKHFRFSLVEGYKATGFHGKEVQESLFKWGMQDHAYMIKFNFDHHVQPYEIDSFILDFFNDPDVNPHIRVLGTKDRWGKLGTVTRVEKEDTTHTVTNLGFFDKLKPGGPVVRRNGEIVKCLDEYHDSFLVADELRNCLLVEASDNYGLFSQQDRTEFIFHVFKLFALGGKLCQYEDTLEPYLSATRVAYKDMISVAKDPQTNKLRVTSMVFKITNVESAVSPLFPIEHPQNFCYLSIDPLKRTVHVFYHASDSYY</sequence>
<organism evidence="7 8">
    <name type="scientific">Powellomyces hirtus</name>
    <dbReference type="NCBI Taxonomy" id="109895"/>
    <lineage>
        <taxon>Eukaryota</taxon>
        <taxon>Fungi</taxon>
        <taxon>Fungi incertae sedis</taxon>
        <taxon>Chytridiomycota</taxon>
        <taxon>Chytridiomycota incertae sedis</taxon>
        <taxon>Chytridiomycetes</taxon>
        <taxon>Spizellomycetales</taxon>
        <taxon>Powellomycetaceae</taxon>
        <taxon>Powellomyces</taxon>
    </lineage>
</organism>
<dbReference type="Pfam" id="PF14926">
    <property type="entry name" value="CFAP300"/>
    <property type="match status" value="1"/>
</dbReference>
<evidence type="ECO:0000256" key="2">
    <source>
        <dbReference type="ARBA" id="ARBA00009205"/>
    </source>
</evidence>
<evidence type="ECO:0000256" key="6">
    <source>
        <dbReference type="ARBA" id="ARBA00023273"/>
    </source>
</evidence>
<dbReference type="Proteomes" id="UP000318582">
    <property type="component" value="Unassembled WGS sequence"/>
</dbReference>
<gene>
    <name evidence="7" type="ORF">PhCBS80983_g01465</name>
</gene>
<keyword evidence="8" id="KW-1185">Reference proteome</keyword>
<evidence type="ECO:0000256" key="5">
    <source>
        <dbReference type="ARBA" id="ARBA00023212"/>
    </source>
</evidence>
<protein>
    <recommendedName>
        <fullName evidence="3">Cilia- and flagella-associated protein 300</fullName>
    </recommendedName>
</protein>
<proteinExistence type="inferred from homology"/>
<dbReference type="GO" id="GO:0005930">
    <property type="term" value="C:axoneme"/>
    <property type="evidence" value="ECO:0007669"/>
    <property type="project" value="UniProtKB-SubCell"/>
</dbReference>
<keyword evidence="4" id="KW-0963">Cytoplasm</keyword>
<dbReference type="STRING" id="109895.A0A507EAS4"/>
<dbReference type="EMBL" id="QEAQ01000011">
    <property type="protein sequence ID" value="TPX60914.1"/>
    <property type="molecule type" value="Genomic_DNA"/>
</dbReference>
<dbReference type="InterPro" id="IPR029416">
    <property type="entry name" value="CFAP300"/>
</dbReference>
<comment type="caution">
    <text evidence="7">The sequence shown here is derived from an EMBL/GenBank/DDBJ whole genome shotgun (WGS) entry which is preliminary data.</text>
</comment>
<evidence type="ECO:0000256" key="1">
    <source>
        <dbReference type="ARBA" id="ARBA00004430"/>
    </source>
</evidence>
<name>A0A507EAS4_9FUNG</name>
<dbReference type="PANTHER" id="PTHR31078">
    <property type="entry name" value="CILIA- AND FLAGELLA-ASSOCIATED PROTEIN 300"/>
    <property type="match status" value="1"/>
</dbReference>
<reference evidence="7 8" key="1">
    <citation type="journal article" date="2019" name="Sci. Rep.">
        <title>Comparative genomics of chytrid fungi reveal insights into the obligate biotrophic and pathogenic lifestyle of Synchytrium endobioticum.</title>
        <authorList>
            <person name="van de Vossenberg B.T.L.H."/>
            <person name="Warris S."/>
            <person name="Nguyen H.D.T."/>
            <person name="van Gent-Pelzer M.P.E."/>
            <person name="Joly D.L."/>
            <person name="van de Geest H.C."/>
            <person name="Bonants P.J.M."/>
            <person name="Smith D.S."/>
            <person name="Levesque C.A."/>
            <person name="van der Lee T.A.J."/>
        </authorList>
    </citation>
    <scope>NUCLEOTIDE SEQUENCE [LARGE SCALE GENOMIC DNA]</scope>
    <source>
        <strain evidence="7 8">CBS 809.83</strain>
    </source>
</reference>
<evidence type="ECO:0000313" key="8">
    <source>
        <dbReference type="Proteomes" id="UP000318582"/>
    </source>
</evidence>
<evidence type="ECO:0000256" key="3">
    <source>
        <dbReference type="ARBA" id="ARBA00022174"/>
    </source>
</evidence>
<evidence type="ECO:0000313" key="7">
    <source>
        <dbReference type="EMBL" id="TPX60914.1"/>
    </source>
</evidence>